<protein>
    <submittedName>
        <fullName evidence="1">Uncharacterized protein</fullName>
    </submittedName>
</protein>
<dbReference type="EMBL" id="CP043909">
    <property type="protein sequence ID" value="QER40410.1"/>
    <property type="molecule type" value="Genomic_DNA"/>
</dbReference>
<dbReference type="KEGG" id="asue:F2A31_12125"/>
<evidence type="ECO:0000313" key="1">
    <source>
        <dbReference type="EMBL" id="QER40410.1"/>
    </source>
</evidence>
<name>A0A5P1UX58_9GAMM</name>
<dbReference type="InterPro" id="IPR009003">
    <property type="entry name" value="Peptidase_S1_PA"/>
</dbReference>
<dbReference type="AlphaFoldDB" id="A0A5P1UX58"/>
<dbReference type="Proteomes" id="UP000325177">
    <property type="component" value="Chromosome"/>
</dbReference>
<dbReference type="RefSeq" id="WP_150026582.1">
    <property type="nucleotide sequence ID" value="NZ_CP043909.1"/>
</dbReference>
<evidence type="ECO:0000313" key="2">
    <source>
        <dbReference type="Proteomes" id="UP000325177"/>
    </source>
</evidence>
<dbReference type="SUPFAM" id="SSF50494">
    <property type="entry name" value="Trypsin-like serine proteases"/>
    <property type="match status" value="1"/>
</dbReference>
<gene>
    <name evidence="1" type="ORF">F2A31_12125</name>
</gene>
<proteinExistence type="predicted"/>
<accession>A0A5P1UX58</accession>
<sequence>MNLSKTDMFFNLLLSSRRVFHITTDYDLNERDTFKDNYFSSYGSGILIKLGLKYFLLTAKHVLKDYLDKKLPNTSPFRITSHSSRNFDNTNHFLYPKRIWDIGGIIAKDENYDVEDVVLVELFQPFPWQCIDCCVVLEDVKILELSHFFKDLPVFDSGFSEVSNPYFYEGDNNTLPFDESKFTSSTKLERDVVVGKLNIEKDVFYFDKKNYLNVDTNGMSGGLIITIDDGEPKLLALHTRGSKKSNRINFIPFDKIYKSIVNYKESTYVNIDYLYYERMESRENLTSVADLFHSNLMSLGYDMSIYQEKNQEKFNLLFAEYLTNNEGFFVAISSDVDEFNESHSSEFIMKELIAAARNYLLKLNE</sequence>
<organism evidence="1 2">
    <name type="scientific">Acinetobacter suaedae</name>
    <dbReference type="NCBI Taxonomy" id="2609668"/>
    <lineage>
        <taxon>Bacteria</taxon>
        <taxon>Pseudomonadati</taxon>
        <taxon>Pseudomonadota</taxon>
        <taxon>Gammaproteobacteria</taxon>
        <taxon>Moraxellales</taxon>
        <taxon>Moraxellaceae</taxon>
        <taxon>Acinetobacter</taxon>
    </lineage>
</organism>
<reference evidence="1 2" key="1">
    <citation type="submission" date="2019-09" db="EMBL/GenBank/DDBJ databases">
        <title>Acinetobacter sp. C16S1 isolated from saline soil.</title>
        <authorList>
            <person name="Xu L."/>
            <person name="Sun J.-Q."/>
        </authorList>
    </citation>
    <scope>NUCLEOTIDE SEQUENCE [LARGE SCALE GENOMIC DNA]</scope>
    <source>
        <strain evidence="1 2">C16S1</strain>
    </source>
</reference>
<keyword evidence="2" id="KW-1185">Reference proteome</keyword>